<dbReference type="GO" id="GO:0000156">
    <property type="term" value="F:phosphorelay response regulator activity"/>
    <property type="evidence" value="ECO:0007669"/>
    <property type="project" value="InterPro"/>
</dbReference>
<dbReference type="PROSITE" id="PS50112">
    <property type="entry name" value="PAS"/>
    <property type="match status" value="1"/>
</dbReference>
<dbReference type="InterPro" id="IPR003593">
    <property type="entry name" value="AAA+_ATPase"/>
</dbReference>
<dbReference type="InterPro" id="IPR027417">
    <property type="entry name" value="P-loop_NTPase"/>
</dbReference>
<keyword evidence="6" id="KW-1185">Reference proteome</keyword>
<evidence type="ECO:0000256" key="2">
    <source>
        <dbReference type="ARBA" id="ARBA00022840"/>
    </source>
</evidence>
<protein>
    <submittedName>
        <fullName evidence="5">Response regulator of zinc sigma-54-dependent two-component system</fullName>
    </submittedName>
</protein>
<dbReference type="Gene3D" id="1.10.8.60">
    <property type="match status" value="1"/>
</dbReference>
<dbReference type="SMART" id="SM00091">
    <property type="entry name" value="PAS"/>
    <property type="match status" value="1"/>
</dbReference>
<dbReference type="InterPro" id="IPR010524">
    <property type="entry name" value="Sig_transdc_resp-reg_PrpR_N"/>
</dbReference>
<dbReference type="STRING" id="1221996.QY95_03513"/>
<dbReference type="InterPro" id="IPR058031">
    <property type="entry name" value="AAA_lid_NorR"/>
</dbReference>
<proteinExistence type="predicted"/>
<keyword evidence="2" id="KW-0067">ATP-binding</keyword>
<dbReference type="Gene3D" id="3.40.50.2300">
    <property type="match status" value="1"/>
</dbReference>
<evidence type="ECO:0000259" key="3">
    <source>
        <dbReference type="PROSITE" id="PS50045"/>
    </source>
</evidence>
<reference evidence="5" key="1">
    <citation type="submission" date="2015-02" db="EMBL/GenBank/DDBJ databases">
        <title>Genome Assembly of Bacillaceae bacterium MTCC 8252.</title>
        <authorList>
            <person name="Verma A."/>
            <person name="Khatri I."/>
            <person name="Mual P."/>
            <person name="Subramanian S."/>
            <person name="Krishnamurthi S."/>
        </authorList>
    </citation>
    <scope>NUCLEOTIDE SEQUENCE [LARGE SCALE GENOMIC DNA]</scope>
    <source>
        <strain evidence="5">MTCC 8252</strain>
    </source>
</reference>
<dbReference type="Gene3D" id="1.10.10.60">
    <property type="entry name" value="Homeodomain-like"/>
    <property type="match status" value="1"/>
</dbReference>
<dbReference type="SUPFAM" id="SSF55785">
    <property type="entry name" value="PYP-like sensor domain (PAS domain)"/>
    <property type="match status" value="1"/>
</dbReference>
<comment type="caution">
    <text evidence="5">The sequence shown here is derived from an EMBL/GenBank/DDBJ whole genome shotgun (WGS) entry which is preliminary data.</text>
</comment>
<dbReference type="Proteomes" id="UP000031563">
    <property type="component" value="Unassembled WGS sequence"/>
</dbReference>
<dbReference type="GO" id="GO:0003677">
    <property type="term" value="F:DNA binding"/>
    <property type="evidence" value="ECO:0007669"/>
    <property type="project" value="InterPro"/>
</dbReference>
<dbReference type="Pfam" id="PF00158">
    <property type="entry name" value="Sigma54_activat"/>
    <property type="match status" value="1"/>
</dbReference>
<evidence type="ECO:0000256" key="1">
    <source>
        <dbReference type="ARBA" id="ARBA00022741"/>
    </source>
</evidence>
<dbReference type="SMART" id="SM00382">
    <property type="entry name" value="AAA"/>
    <property type="match status" value="1"/>
</dbReference>
<dbReference type="GO" id="GO:0006355">
    <property type="term" value="P:regulation of DNA-templated transcription"/>
    <property type="evidence" value="ECO:0007669"/>
    <property type="project" value="InterPro"/>
</dbReference>
<dbReference type="FunFam" id="3.40.50.300:FF:000006">
    <property type="entry name" value="DNA-binding transcriptional regulator NtrC"/>
    <property type="match status" value="1"/>
</dbReference>
<feature type="domain" description="PAS" evidence="4">
    <location>
        <begin position="190"/>
        <end position="236"/>
    </location>
</feature>
<keyword evidence="1" id="KW-0547">Nucleotide-binding</keyword>
<dbReference type="Gene3D" id="3.40.50.10660">
    <property type="entry name" value="PrpR receptor domain-like"/>
    <property type="match status" value="1"/>
</dbReference>
<dbReference type="PANTHER" id="PTHR32071:SF81">
    <property type="entry name" value="PROPIONATE CATABOLISM OPERON REGULATORY PROTEIN"/>
    <property type="match status" value="1"/>
</dbReference>
<dbReference type="EMBL" id="JWIR02000073">
    <property type="protein sequence ID" value="KKB35379.1"/>
    <property type="molecule type" value="Genomic_DNA"/>
</dbReference>
<dbReference type="CDD" id="cd00130">
    <property type="entry name" value="PAS"/>
    <property type="match status" value="1"/>
</dbReference>
<dbReference type="Pfam" id="PF25601">
    <property type="entry name" value="AAA_lid_14"/>
    <property type="match status" value="1"/>
</dbReference>
<dbReference type="InterPro" id="IPR000014">
    <property type="entry name" value="PAS"/>
</dbReference>
<dbReference type="InterPro" id="IPR013767">
    <property type="entry name" value="PAS_fold"/>
</dbReference>
<evidence type="ECO:0000259" key="4">
    <source>
        <dbReference type="PROSITE" id="PS50112"/>
    </source>
</evidence>
<dbReference type="Gene3D" id="3.40.50.300">
    <property type="entry name" value="P-loop containing nucleotide triphosphate hydrolases"/>
    <property type="match status" value="1"/>
</dbReference>
<dbReference type="Pfam" id="PF06506">
    <property type="entry name" value="PrpR_N"/>
    <property type="match status" value="1"/>
</dbReference>
<accession>A0A0F5HPT1</accession>
<gene>
    <name evidence="5" type="ORF">QY95_03513</name>
</gene>
<dbReference type="Pfam" id="PF00989">
    <property type="entry name" value="PAS"/>
    <property type="match status" value="1"/>
</dbReference>
<dbReference type="PROSITE" id="PS00676">
    <property type="entry name" value="SIGMA54_INTERACT_2"/>
    <property type="match status" value="1"/>
</dbReference>
<dbReference type="InterPro" id="IPR025662">
    <property type="entry name" value="Sigma_54_int_dom_ATP-bd_1"/>
</dbReference>
<evidence type="ECO:0000313" key="5">
    <source>
        <dbReference type="EMBL" id="KKB35379.1"/>
    </source>
</evidence>
<dbReference type="RefSeq" id="WP_217490954.1">
    <property type="nucleotide sequence ID" value="NZ_JWIR02000073.1"/>
</dbReference>
<dbReference type="GO" id="GO:0005524">
    <property type="term" value="F:ATP binding"/>
    <property type="evidence" value="ECO:0007669"/>
    <property type="project" value="UniProtKB-KW"/>
</dbReference>
<dbReference type="CDD" id="cd00009">
    <property type="entry name" value="AAA"/>
    <property type="match status" value="1"/>
</dbReference>
<dbReference type="PANTHER" id="PTHR32071">
    <property type="entry name" value="TRANSCRIPTIONAL REGULATORY PROTEIN"/>
    <property type="match status" value="1"/>
</dbReference>
<dbReference type="InterPro" id="IPR035965">
    <property type="entry name" value="PAS-like_dom_sf"/>
</dbReference>
<feature type="domain" description="Sigma-54 factor interaction" evidence="3">
    <location>
        <begin position="320"/>
        <end position="550"/>
    </location>
</feature>
<evidence type="ECO:0000313" key="6">
    <source>
        <dbReference type="Proteomes" id="UP000031563"/>
    </source>
</evidence>
<name>A0A0F5HPT1_BACTR</name>
<dbReference type="SUPFAM" id="SSF159800">
    <property type="entry name" value="PrpR receptor domain-like"/>
    <property type="match status" value="1"/>
</dbReference>
<sequence length="630" mass="71552">MEDILIIAPYPELEKDAIQLREKTDIKFSVILGDSKRPYQQQINPATRVIISRGGTAKSLRNSLDLPIVDVPVTPADILRSISAVAKRGYKKIAVITPANILSNINHTLELTDQLQLVFATGMEGQFADTVKRLIQHEQVEAIIGDRVSTHIALQHGIHGHLLKSGGESLLMALETATNVLRAQTRERAKIKELQSILNVINDAVLTIDPNGNITVSNDSAKRIFDFSQEDVVGKSYSDCMTDPHLLKIIEKKEEERNFLHSLANGKKIVVNQIPIYVDSVFHGSVGIYQEISRIQNLELNIRKRLNDRGLFAKNTFDDFVTINSEMKKVVSEARLYAKSEGTVLIYGESGTGKELFAQSIHNASGRHKGPFVSVNCAALNENLLESELFGYVEGSFTGALKGGRAGLFELAHGGSLFLDEIGEISPQFQAKLLRVLQEKEVRRIGGDRVIPIDVRIICATNKSLYDLSQDGKFREDLYYRLSTLELDLIPLRHRKEDIIPLAISFLKSEMIREKRALFWEDKDVFLPLLDYQWLGNARELQNAMHRLVIRTPEGRITRNHVLQLMEPIKKRKRRTNKLQVEISNDFREMEAEIWRKLLDEYNGDKKRLCQTYNISRTTLWRKLNPENEK</sequence>
<dbReference type="PROSITE" id="PS50045">
    <property type="entry name" value="SIGMA54_INTERACT_4"/>
    <property type="match status" value="1"/>
</dbReference>
<dbReference type="InterPro" id="IPR009057">
    <property type="entry name" value="Homeodomain-like_sf"/>
</dbReference>
<dbReference type="NCBIfam" id="TIGR00229">
    <property type="entry name" value="sensory_box"/>
    <property type="match status" value="1"/>
</dbReference>
<dbReference type="Gene3D" id="3.30.450.20">
    <property type="entry name" value="PAS domain"/>
    <property type="match status" value="1"/>
</dbReference>
<dbReference type="AlphaFoldDB" id="A0A0F5HPT1"/>
<dbReference type="InterPro" id="IPR025943">
    <property type="entry name" value="Sigma_54_int_dom_ATP-bd_2"/>
</dbReference>
<dbReference type="PROSITE" id="PS00675">
    <property type="entry name" value="SIGMA54_INTERACT_1"/>
    <property type="match status" value="1"/>
</dbReference>
<dbReference type="SUPFAM" id="SSF52540">
    <property type="entry name" value="P-loop containing nucleoside triphosphate hydrolases"/>
    <property type="match status" value="1"/>
</dbReference>
<dbReference type="SUPFAM" id="SSF46689">
    <property type="entry name" value="Homeodomain-like"/>
    <property type="match status" value="1"/>
</dbReference>
<dbReference type="InterPro" id="IPR002078">
    <property type="entry name" value="Sigma_54_int"/>
</dbReference>
<organism evidence="5 6">
    <name type="scientific">Bacillus thermotolerans</name>
    <name type="common">Quasibacillus thermotolerans</name>
    <dbReference type="NCBI Taxonomy" id="1221996"/>
    <lineage>
        <taxon>Bacteria</taxon>
        <taxon>Bacillati</taxon>
        <taxon>Bacillota</taxon>
        <taxon>Bacilli</taxon>
        <taxon>Bacillales</taxon>
        <taxon>Bacillaceae</taxon>
        <taxon>Bacillus</taxon>
    </lineage>
</organism>